<reference evidence="6" key="1">
    <citation type="submission" date="2023-03" db="EMBL/GenBank/DDBJ databases">
        <title>Massive genome expansion in bonnet fungi (Mycena s.s.) driven by repeated elements and novel gene families across ecological guilds.</title>
        <authorList>
            <consortium name="Lawrence Berkeley National Laboratory"/>
            <person name="Harder C.B."/>
            <person name="Miyauchi S."/>
            <person name="Viragh M."/>
            <person name="Kuo A."/>
            <person name="Thoen E."/>
            <person name="Andreopoulos B."/>
            <person name="Lu D."/>
            <person name="Skrede I."/>
            <person name="Drula E."/>
            <person name="Henrissat B."/>
            <person name="Morin E."/>
            <person name="Kohler A."/>
            <person name="Barry K."/>
            <person name="LaButti K."/>
            <person name="Morin E."/>
            <person name="Salamov A."/>
            <person name="Lipzen A."/>
            <person name="Mereny Z."/>
            <person name="Hegedus B."/>
            <person name="Baldrian P."/>
            <person name="Stursova M."/>
            <person name="Weitz H."/>
            <person name="Taylor A."/>
            <person name="Grigoriev I.V."/>
            <person name="Nagy L.G."/>
            <person name="Martin F."/>
            <person name="Kauserud H."/>
        </authorList>
    </citation>
    <scope>NUCLEOTIDE SEQUENCE</scope>
    <source>
        <strain evidence="6">9144</strain>
    </source>
</reference>
<comment type="caution">
    <text evidence="6">The sequence shown here is derived from an EMBL/GenBank/DDBJ whole genome shotgun (WGS) entry which is preliminary data.</text>
</comment>
<evidence type="ECO:0000313" key="7">
    <source>
        <dbReference type="Proteomes" id="UP001219525"/>
    </source>
</evidence>
<dbReference type="InterPro" id="IPR002893">
    <property type="entry name" value="Znf_MYND"/>
</dbReference>
<evidence type="ECO:0000256" key="4">
    <source>
        <dbReference type="PROSITE-ProRule" id="PRU00134"/>
    </source>
</evidence>
<dbReference type="PROSITE" id="PS50865">
    <property type="entry name" value="ZF_MYND_2"/>
    <property type="match status" value="1"/>
</dbReference>
<evidence type="ECO:0000313" key="6">
    <source>
        <dbReference type="EMBL" id="KAJ7195773.1"/>
    </source>
</evidence>
<dbReference type="Gene3D" id="6.10.140.2220">
    <property type="match status" value="1"/>
</dbReference>
<dbReference type="SUPFAM" id="SSF144232">
    <property type="entry name" value="HIT/MYND zinc finger-like"/>
    <property type="match status" value="1"/>
</dbReference>
<protein>
    <recommendedName>
        <fullName evidence="5">MYND-type domain-containing protein</fullName>
    </recommendedName>
</protein>
<accession>A0AAD6UZ75</accession>
<keyword evidence="3" id="KW-0862">Zinc</keyword>
<dbReference type="PANTHER" id="PTHR47570:SF1">
    <property type="entry name" value="ZINC ION BINDING PROTEIN"/>
    <property type="match status" value="1"/>
</dbReference>
<dbReference type="PANTHER" id="PTHR47570">
    <property type="entry name" value="ZINC ION BINDING PROTEIN"/>
    <property type="match status" value="1"/>
</dbReference>
<organism evidence="6 7">
    <name type="scientific">Mycena pura</name>
    <dbReference type="NCBI Taxonomy" id="153505"/>
    <lineage>
        <taxon>Eukaryota</taxon>
        <taxon>Fungi</taxon>
        <taxon>Dikarya</taxon>
        <taxon>Basidiomycota</taxon>
        <taxon>Agaricomycotina</taxon>
        <taxon>Agaricomycetes</taxon>
        <taxon>Agaricomycetidae</taxon>
        <taxon>Agaricales</taxon>
        <taxon>Marasmiineae</taxon>
        <taxon>Mycenaceae</taxon>
        <taxon>Mycena</taxon>
    </lineage>
</organism>
<dbReference type="GO" id="GO:0008270">
    <property type="term" value="F:zinc ion binding"/>
    <property type="evidence" value="ECO:0007669"/>
    <property type="project" value="UniProtKB-KW"/>
</dbReference>
<evidence type="ECO:0000259" key="5">
    <source>
        <dbReference type="PROSITE" id="PS50865"/>
    </source>
</evidence>
<sequence>MLEAMNTSISEQFHYFRQVAKEFEVAVNAGDVAAQRKIRLSVGAVCSYVKCGKPCLSASREKWTPKRCSGCLGNYYCSKECQKADWKPISGRSTEPAVHHKDWCKVIRDEYMPQLPYFQAQLTQFPWGRLERDGTFSNKFLQARFDVLDADFRKAGFWAVPERINPHDVTDDPLYGAAQPFLHLKDNTNLKGYAHGAMMLVLEEWPSDVEGWKLRDETLVPHIFFTDRFPPPARPRPGQVRDWKSWYDWRGLSLASPAAILMDHILTTYYLLTETLKVVDLRRPSHERQVVDVHYVGAETELNYLP</sequence>
<dbReference type="EMBL" id="JARJCW010000088">
    <property type="protein sequence ID" value="KAJ7195773.1"/>
    <property type="molecule type" value="Genomic_DNA"/>
</dbReference>
<feature type="non-terminal residue" evidence="6">
    <location>
        <position position="306"/>
    </location>
</feature>
<keyword evidence="7" id="KW-1185">Reference proteome</keyword>
<feature type="domain" description="MYND-type" evidence="5">
    <location>
        <begin position="55"/>
        <end position="104"/>
    </location>
</feature>
<proteinExistence type="predicted"/>
<evidence type="ECO:0000256" key="2">
    <source>
        <dbReference type="ARBA" id="ARBA00022771"/>
    </source>
</evidence>
<evidence type="ECO:0000256" key="1">
    <source>
        <dbReference type="ARBA" id="ARBA00022723"/>
    </source>
</evidence>
<evidence type="ECO:0000256" key="3">
    <source>
        <dbReference type="ARBA" id="ARBA00022833"/>
    </source>
</evidence>
<keyword evidence="1" id="KW-0479">Metal-binding</keyword>
<dbReference type="Pfam" id="PF01753">
    <property type="entry name" value="zf-MYND"/>
    <property type="match status" value="1"/>
</dbReference>
<name>A0AAD6UZ75_9AGAR</name>
<dbReference type="Proteomes" id="UP001219525">
    <property type="component" value="Unassembled WGS sequence"/>
</dbReference>
<dbReference type="AlphaFoldDB" id="A0AAD6UZ75"/>
<gene>
    <name evidence="6" type="ORF">GGX14DRAFT_526976</name>
</gene>
<keyword evidence="2 4" id="KW-0863">Zinc-finger</keyword>